<dbReference type="SUPFAM" id="SSF56112">
    <property type="entry name" value="Protein kinase-like (PK-like)"/>
    <property type="match status" value="2"/>
</dbReference>
<evidence type="ECO:0000313" key="2">
    <source>
        <dbReference type="EMBL" id="NLF89737.1"/>
    </source>
</evidence>
<sequence length="682" mass="74029">MKPSDHLVAHAGIPQAALLLDAPSLCLLLDRQVELVHVRIKPCHNVLVAWRDVATGEHGWTEATGDRDKFDSAVRRAGRISQPVTVHEEGEILVFSGSVWADRKLAKPLRELHHEGLRVLRYNPQRRLVVATADGLVVRVHADSAAHLSQISARWQRAGLRAISMLGTANMSVSPWWGIGDLQSTPSAAGARAAGREVARLHGAEGTSISILPIDIDTSAADIAPWLADSVRALGKRLAVLLPEVSKREPLTELHGDLSPDQVLVNEHGEIRLIDFDRAGGGPAARDLGSFLAACRPEQGEEFLRGYREAGGKVDWVSLAVWEAYAHLNFALAPLRRGAADWPEKLRHTLDLAWAALDLVPPRSVDLAGEKWLVNRAWRDGPDGLAVELKHPDTGQIRAARWNNDGLVAHAPGEDPRLAIPDGQVVSHRLRKRAVVRSADGASYIKIVRAGKAAGILDGVARAGAFAAGFRMPQILAHTDSTVTFAALEGRSMHVPDLFSPTEWEEAWAEVLGGLQKTWAAGSRGGPVHTADLESEVLRTWVEKALAFVDAPGALLEAAENACAGLAELPEPELVPSHRDLHSKQLLWSKTGGPGLLDVDTACRADRALDLGNLRAHALWRRLQGVWDERQTVAVLEAIDQVNVDPAALAAYQYATLVRLVCVYAFRPKYRAQAMELLGQLS</sequence>
<dbReference type="InterPro" id="IPR051678">
    <property type="entry name" value="AGP_Transferase"/>
</dbReference>
<gene>
    <name evidence="2" type="ORF">GX570_00080</name>
</gene>
<dbReference type="InterPro" id="IPR011009">
    <property type="entry name" value="Kinase-like_dom_sf"/>
</dbReference>
<dbReference type="Gene3D" id="3.90.1200.10">
    <property type="match status" value="2"/>
</dbReference>
<keyword evidence="2" id="KW-0808">Transferase</keyword>
<dbReference type="GO" id="GO:0016740">
    <property type="term" value="F:transferase activity"/>
    <property type="evidence" value="ECO:0007669"/>
    <property type="project" value="UniProtKB-KW"/>
</dbReference>
<accession>A0A847H736</accession>
<dbReference type="PANTHER" id="PTHR21310">
    <property type="entry name" value="AMINOGLYCOSIDE PHOSPHOTRANSFERASE-RELATED-RELATED"/>
    <property type="match status" value="1"/>
</dbReference>
<dbReference type="AlphaFoldDB" id="A0A847H736"/>
<dbReference type="EMBL" id="JAAYYP010000002">
    <property type="protein sequence ID" value="NLF89737.1"/>
    <property type="molecule type" value="Genomic_DNA"/>
</dbReference>
<evidence type="ECO:0000313" key="3">
    <source>
        <dbReference type="Proteomes" id="UP000523614"/>
    </source>
</evidence>
<feature type="domain" description="Aminoglycoside phosphotransferase" evidence="1">
    <location>
        <begin position="185"/>
        <end position="320"/>
    </location>
</feature>
<dbReference type="Pfam" id="PF01636">
    <property type="entry name" value="APH"/>
    <property type="match status" value="2"/>
</dbReference>
<name>A0A847H736_9CORY</name>
<dbReference type="InterPro" id="IPR002575">
    <property type="entry name" value="Aminoglycoside_PTrfase"/>
</dbReference>
<feature type="domain" description="Aminoglycoside phosphotransferase" evidence="1">
    <location>
        <begin position="456"/>
        <end position="634"/>
    </location>
</feature>
<proteinExistence type="predicted"/>
<evidence type="ECO:0000259" key="1">
    <source>
        <dbReference type="Pfam" id="PF01636"/>
    </source>
</evidence>
<reference evidence="2 3" key="1">
    <citation type="journal article" date="2020" name="Biotechnol. Biofuels">
        <title>New insights from the biogas microbiome by comprehensive genome-resolved metagenomics of nearly 1600 species originating from multiple anaerobic digesters.</title>
        <authorList>
            <person name="Campanaro S."/>
            <person name="Treu L."/>
            <person name="Rodriguez-R L.M."/>
            <person name="Kovalovszki A."/>
            <person name="Ziels R.M."/>
            <person name="Maus I."/>
            <person name="Zhu X."/>
            <person name="Kougias P.G."/>
            <person name="Basile A."/>
            <person name="Luo G."/>
            <person name="Schluter A."/>
            <person name="Konstantinidis K.T."/>
            <person name="Angelidaki I."/>
        </authorList>
    </citation>
    <scope>NUCLEOTIDE SEQUENCE [LARGE SCALE GENOMIC DNA]</scope>
    <source>
        <strain evidence="2">AS06rmzACSIP_235</strain>
    </source>
</reference>
<dbReference type="Proteomes" id="UP000523614">
    <property type="component" value="Unassembled WGS sequence"/>
</dbReference>
<comment type="caution">
    <text evidence="2">The sequence shown here is derived from an EMBL/GenBank/DDBJ whole genome shotgun (WGS) entry which is preliminary data.</text>
</comment>
<protein>
    <submittedName>
        <fullName evidence="2">Phosphotransferase</fullName>
    </submittedName>
</protein>
<organism evidence="2 3">
    <name type="scientific">Corynebacterium marinum</name>
    <dbReference type="NCBI Taxonomy" id="349751"/>
    <lineage>
        <taxon>Bacteria</taxon>
        <taxon>Bacillati</taxon>
        <taxon>Actinomycetota</taxon>
        <taxon>Actinomycetes</taxon>
        <taxon>Mycobacteriales</taxon>
        <taxon>Corynebacteriaceae</taxon>
        <taxon>Corynebacterium</taxon>
    </lineage>
</organism>